<proteinExistence type="predicted"/>
<accession>A0ACC1X5C4</accession>
<protein>
    <submittedName>
        <fullName evidence="1">PHD finger protein MALE MEIOCYTE DEATH like</fullName>
    </submittedName>
</protein>
<dbReference type="EMBL" id="CM051404">
    <property type="protein sequence ID" value="KAJ4706273.1"/>
    <property type="molecule type" value="Genomic_DNA"/>
</dbReference>
<comment type="caution">
    <text evidence="1">The sequence shown here is derived from an EMBL/GenBank/DDBJ whole genome shotgun (WGS) entry which is preliminary data.</text>
</comment>
<organism evidence="1 2">
    <name type="scientific">Melia azedarach</name>
    <name type="common">Chinaberry tree</name>
    <dbReference type="NCBI Taxonomy" id="155640"/>
    <lineage>
        <taxon>Eukaryota</taxon>
        <taxon>Viridiplantae</taxon>
        <taxon>Streptophyta</taxon>
        <taxon>Embryophyta</taxon>
        <taxon>Tracheophyta</taxon>
        <taxon>Spermatophyta</taxon>
        <taxon>Magnoliopsida</taxon>
        <taxon>eudicotyledons</taxon>
        <taxon>Gunneridae</taxon>
        <taxon>Pentapetalae</taxon>
        <taxon>rosids</taxon>
        <taxon>malvids</taxon>
        <taxon>Sapindales</taxon>
        <taxon>Meliaceae</taxon>
        <taxon>Melia</taxon>
    </lineage>
</organism>
<keyword evidence="2" id="KW-1185">Reference proteome</keyword>
<evidence type="ECO:0000313" key="2">
    <source>
        <dbReference type="Proteomes" id="UP001164539"/>
    </source>
</evidence>
<reference evidence="1 2" key="1">
    <citation type="journal article" date="2023" name="Science">
        <title>Complex scaffold remodeling in plant triterpene biosynthesis.</title>
        <authorList>
            <person name="De La Pena R."/>
            <person name="Hodgson H."/>
            <person name="Liu J.C."/>
            <person name="Stephenson M.J."/>
            <person name="Martin A.C."/>
            <person name="Owen C."/>
            <person name="Harkess A."/>
            <person name="Leebens-Mack J."/>
            <person name="Jimenez L.E."/>
            <person name="Osbourn A."/>
            <person name="Sattely E.S."/>
        </authorList>
    </citation>
    <scope>NUCLEOTIDE SEQUENCE [LARGE SCALE GENOMIC DNA]</scope>
    <source>
        <strain evidence="2">cv. JPN11</strain>
        <tissue evidence="1">Leaf</tissue>
    </source>
</reference>
<dbReference type="Proteomes" id="UP001164539">
    <property type="component" value="Chromosome 11"/>
</dbReference>
<sequence>MTQRNKPMVKDKSVNHRRFSPVIAKLDSRWSARRLQSAAEESRELGSWGAEWARMNPATRLLEYTISELGDGSGFLEPEPETFDEPLPPAAVEHGGHFYSEVVYMYENVLLNYPDSELVALATQAILDSKHFVKEWPVKDEEDQVLRFTCQVMPSFVDIQTRLTGNSTPGELVMIPLHSTVLDLKRATQIALRDTCCIMENMVVTEIDKMEEIEAGELLFGAVEYGSEIRVRGYGIDSDSKLRHEGGNDNWIVKCL</sequence>
<gene>
    <name evidence="1" type="ORF">OWV82_019946</name>
</gene>
<evidence type="ECO:0000313" key="1">
    <source>
        <dbReference type="EMBL" id="KAJ4706273.1"/>
    </source>
</evidence>
<name>A0ACC1X5C4_MELAZ</name>